<evidence type="ECO:0000256" key="4">
    <source>
        <dbReference type="ARBA" id="ARBA00023172"/>
    </source>
</evidence>
<evidence type="ECO:0000256" key="5">
    <source>
        <dbReference type="SAM" id="MobiDB-lite"/>
    </source>
</evidence>
<dbReference type="GO" id="GO:0006310">
    <property type="term" value="P:DNA recombination"/>
    <property type="evidence" value="ECO:0007669"/>
    <property type="project" value="UniProtKB-KW"/>
</dbReference>
<evidence type="ECO:0000313" key="8">
    <source>
        <dbReference type="EMBL" id="CUM80947.1"/>
    </source>
</evidence>
<feature type="region of interest" description="Disordered" evidence="5">
    <location>
        <begin position="20"/>
        <end position="45"/>
    </location>
</feature>
<dbReference type="GO" id="GO:0032196">
    <property type="term" value="P:transposition"/>
    <property type="evidence" value="ECO:0007669"/>
    <property type="project" value="UniProtKB-KW"/>
</dbReference>
<dbReference type="InterPro" id="IPR010095">
    <property type="entry name" value="Cas12f1-like_TNB"/>
</dbReference>
<evidence type="ECO:0000313" key="9">
    <source>
        <dbReference type="Proteomes" id="UP000095390"/>
    </source>
</evidence>
<evidence type="ECO:0000256" key="3">
    <source>
        <dbReference type="ARBA" id="ARBA00023125"/>
    </source>
</evidence>
<feature type="domain" description="Cas12f1-like TNB" evidence="7">
    <location>
        <begin position="103"/>
        <end position="171"/>
    </location>
</feature>
<proteinExistence type="inferred from homology"/>
<comment type="similarity">
    <text evidence="1">In the C-terminal section; belongs to the transposase 35 family.</text>
</comment>
<keyword evidence="4" id="KW-0233">DNA recombination</keyword>
<accession>A0A173RT79</accession>
<evidence type="ECO:0000256" key="2">
    <source>
        <dbReference type="ARBA" id="ARBA00022578"/>
    </source>
</evidence>
<dbReference type="Proteomes" id="UP000095390">
    <property type="component" value="Unassembled WGS sequence"/>
</dbReference>
<dbReference type="GO" id="GO:0003677">
    <property type="term" value="F:DNA binding"/>
    <property type="evidence" value="ECO:0007669"/>
    <property type="project" value="UniProtKB-KW"/>
</dbReference>
<keyword evidence="3" id="KW-0238">DNA-binding</keyword>
<dbReference type="EMBL" id="CYYC01000003">
    <property type="protein sequence ID" value="CUM80947.1"/>
    <property type="molecule type" value="Genomic_DNA"/>
</dbReference>
<reference evidence="8 9" key="1">
    <citation type="submission" date="2015-09" db="EMBL/GenBank/DDBJ databases">
        <authorList>
            <consortium name="Pathogen Informatics"/>
        </authorList>
    </citation>
    <scope>NUCLEOTIDE SEQUENCE [LARGE SCALE GENOMIC DNA]</scope>
    <source>
        <strain evidence="8 9">2789STDY5834966</strain>
    </source>
</reference>
<feature type="domain" description="Probable transposase IS891/IS1136/IS1341" evidence="6">
    <location>
        <begin position="20"/>
        <end position="91"/>
    </location>
</feature>
<organism evidence="8 9">
    <name type="scientific">Anaerobutyricum hallii</name>
    <dbReference type="NCBI Taxonomy" id="39488"/>
    <lineage>
        <taxon>Bacteria</taxon>
        <taxon>Bacillati</taxon>
        <taxon>Bacillota</taxon>
        <taxon>Clostridia</taxon>
        <taxon>Lachnospirales</taxon>
        <taxon>Lachnospiraceae</taxon>
        <taxon>Anaerobutyricum</taxon>
    </lineage>
</organism>
<dbReference type="AlphaFoldDB" id="A0A173RT79"/>
<sequence>MNYIVTATVKNLPIRGITGTQRKKLAREQRKLSRMQKGSNNRNKQRLKVAKLHEKVSNQRKDFLHKQSRQITNAYDCVCIEDLDMKAMSRSLNFGKSVSDNGWGMFTTFLRYKLEEQDKKLVKVGRFFASSQTCSVCGYKNARTKNLALREWDCPQCGTHHDRDVNAAINIRNEGMRLVNA</sequence>
<gene>
    <name evidence="8" type="ORF">ERS852578_00374</name>
</gene>
<protein>
    <submittedName>
        <fullName evidence="8">Transposase, IS605 OrfB family</fullName>
    </submittedName>
</protein>
<evidence type="ECO:0000259" key="7">
    <source>
        <dbReference type="Pfam" id="PF07282"/>
    </source>
</evidence>
<dbReference type="Pfam" id="PF07282">
    <property type="entry name" value="Cas12f1-like_TNB"/>
    <property type="match status" value="1"/>
</dbReference>
<dbReference type="InterPro" id="IPR001959">
    <property type="entry name" value="Transposase"/>
</dbReference>
<evidence type="ECO:0000259" key="6">
    <source>
        <dbReference type="Pfam" id="PF01385"/>
    </source>
</evidence>
<dbReference type="Pfam" id="PF01385">
    <property type="entry name" value="OrfB_IS605"/>
    <property type="match status" value="1"/>
</dbReference>
<dbReference type="RefSeq" id="WP_055182156.1">
    <property type="nucleotide sequence ID" value="NZ_CYYC01000003.1"/>
</dbReference>
<evidence type="ECO:0000256" key="1">
    <source>
        <dbReference type="ARBA" id="ARBA00008761"/>
    </source>
</evidence>
<keyword evidence="2" id="KW-0815">Transposition</keyword>
<name>A0A173RT79_9FIRM</name>
<dbReference type="NCBIfam" id="NF040570">
    <property type="entry name" value="guided_TnpB"/>
    <property type="match status" value="1"/>
</dbReference>